<reference evidence="3" key="2">
    <citation type="journal article" date="2023" name="Plant Pathol.">
        <title>Dismantling and reorganizing Pseudomonas marginalis sensu#lato.</title>
        <authorList>
            <person name="Sawada H."/>
            <person name="Fujikawa T."/>
            <person name="Satou M."/>
        </authorList>
    </citation>
    <scope>NUCLEOTIDE SEQUENCE</scope>
    <source>
        <strain evidence="3">MAFF 301350</strain>
    </source>
</reference>
<protein>
    <submittedName>
        <fullName evidence="3">Universal stress protein</fullName>
    </submittedName>
</protein>
<dbReference type="RefSeq" id="WP_217975691.1">
    <property type="nucleotide sequence ID" value="NZ_JAHTBI010000038.1"/>
</dbReference>
<dbReference type="InterPro" id="IPR006016">
    <property type="entry name" value="UspA"/>
</dbReference>
<dbReference type="CDD" id="cd00293">
    <property type="entry name" value="USP-like"/>
    <property type="match status" value="2"/>
</dbReference>
<gene>
    <name evidence="3" type="ORF">KUO17_11545</name>
</gene>
<dbReference type="PANTHER" id="PTHR46268:SF6">
    <property type="entry name" value="UNIVERSAL STRESS PROTEIN UP12"/>
    <property type="match status" value="1"/>
</dbReference>
<evidence type="ECO:0000313" key="4">
    <source>
        <dbReference type="Proteomes" id="UP001106592"/>
    </source>
</evidence>
<dbReference type="Pfam" id="PF00582">
    <property type="entry name" value="Usp"/>
    <property type="match status" value="2"/>
</dbReference>
<name>A0A9Q2XK74_9PSED</name>
<sequence length="290" mass="31539">MSTLNHILVATDLSTSACNAAERAALLSAAQPAALDLLYVANPAPYERLKQVVVADDNLLNRVLERAGENLRERADVLFQRYAIAAGVQVVPGSVVTEITRVVHDRHSQLLVCGAKGQSLARRLLGSTVHKMLSCMPCPLLVVKQAPREAYQRVLVPVDFSPSSLRAIELAKTLAPQAEIILMHVFEAPFEGSMRFAYIDQDTLAHYRNVIKKDAVEQLAALSEAAGLADARQIVVHGDAAWRIVETEQELECDLIVVGKQGESVLEALLIGSVTKHVLAESQRDVLVSI</sequence>
<reference evidence="3" key="1">
    <citation type="journal article" date="2022" name="Int. J. Syst. Evol. Microbiol.">
        <title>Pseudomonas aegrilactucae sp. nov. and Pseudomonas morbosilactucae sp. nov., pathogens causing bacterial rot of lettuce in Japan.</title>
        <authorList>
            <person name="Sawada H."/>
            <person name="Fujikawa T."/>
            <person name="Satou M."/>
        </authorList>
    </citation>
    <scope>NUCLEOTIDE SEQUENCE</scope>
    <source>
        <strain evidence="3">MAFF 301350</strain>
    </source>
</reference>
<evidence type="ECO:0000256" key="1">
    <source>
        <dbReference type="ARBA" id="ARBA00008791"/>
    </source>
</evidence>
<dbReference type="AlphaFoldDB" id="A0A9Q2XK74"/>
<dbReference type="Proteomes" id="UP001106592">
    <property type="component" value="Unassembled WGS sequence"/>
</dbReference>
<comment type="similarity">
    <text evidence="1">Belongs to the universal stress protein A family.</text>
</comment>
<comment type="caution">
    <text evidence="3">The sequence shown here is derived from an EMBL/GenBank/DDBJ whole genome shotgun (WGS) entry which is preliminary data.</text>
</comment>
<keyword evidence="4" id="KW-1185">Reference proteome</keyword>
<proteinExistence type="inferred from homology"/>
<feature type="domain" description="UspA" evidence="2">
    <location>
        <begin position="5"/>
        <end position="144"/>
    </location>
</feature>
<dbReference type="EMBL" id="JAHTBI010000038">
    <property type="protein sequence ID" value="MBV6287654.1"/>
    <property type="molecule type" value="Genomic_DNA"/>
</dbReference>
<evidence type="ECO:0000259" key="2">
    <source>
        <dbReference type="Pfam" id="PF00582"/>
    </source>
</evidence>
<evidence type="ECO:0000313" key="3">
    <source>
        <dbReference type="EMBL" id="MBV6287654.1"/>
    </source>
</evidence>
<feature type="domain" description="UspA" evidence="2">
    <location>
        <begin position="151"/>
        <end position="288"/>
    </location>
</feature>
<accession>A0A9Q2XK74</accession>
<organism evidence="3 4">
    <name type="scientific">Pseudomonas aegrilactucae</name>
    <dbReference type="NCBI Taxonomy" id="2854028"/>
    <lineage>
        <taxon>Bacteria</taxon>
        <taxon>Pseudomonadati</taxon>
        <taxon>Pseudomonadota</taxon>
        <taxon>Gammaproteobacteria</taxon>
        <taxon>Pseudomonadales</taxon>
        <taxon>Pseudomonadaceae</taxon>
        <taxon>Pseudomonas</taxon>
    </lineage>
</organism>
<dbReference type="PANTHER" id="PTHR46268">
    <property type="entry name" value="STRESS RESPONSE PROTEIN NHAX"/>
    <property type="match status" value="1"/>
</dbReference>